<dbReference type="GO" id="GO:0004155">
    <property type="term" value="F:6,7-dihydropteridine reductase activity"/>
    <property type="evidence" value="ECO:0007669"/>
    <property type="project" value="UniProtKB-EC"/>
</dbReference>
<accession>A0A1C3H3I7</accession>
<dbReference type="Pfam" id="PF00881">
    <property type="entry name" value="Nitroreductase"/>
    <property type="match status" value="1"/>
</dbReference>
<dbReference type="RefSeq" id="WP_079539975.1">
    <property type="nucleotide sequence ID" value="NZ_CP171111.1"/>
</dbReference>
<organism evidence="4 5">
    <name type="scientific">Cardiobacterium hominis</name>
    <dbReference type="NCBI Taxonomy" id="2718"/>
    <lineage>
        <taxon>Bacteria</taxon>
        <taxon>Pseudomonadati</taxon>
        <taxon>Pseudomonadota</taxon>
        <taxon>Gammaproteobacteria</taxon>
        <taxon>Cardiobacteriales</taxon>
        <taxon>Cardiobacteriaceae</taxon>
        <taxon>Cardiobacterium</taxon>
    </lineage>
</organism>
<dbReference type="SUPFAM" id="SSF55469">
    <property type="entry name" value="FMN-dependent nitroreductase-like"/>
    <property type="match status" value="1"/>
</dbReference>
<dbReference type="InterPro" id="IPR029479">
    <property type="entry name" value="Nitroreductase"/>
</dbReference>
<keyword evidence="2 4" id="KW-0560">Oxidoreductase</keyword>
<sequence>MNLSELLHKRRSTRHYDASIAIERDELTRLLNAACRAPSGNNAQPWRFLIITETALREKLLPVAYNQQQILTASAIVLLLADCRAYQRDNLARIHQEGFENGCFSAEVRDFLTEAAVGFYASLDNAETDKALMLDCGLWAMSFMLAAEDAGWNTVPMSGYQPAALRELLALPPHYLDVMLIAIGKGSKEGHRSLRRPAESLVGWNALPTPD</sequence>
<proteinExistence type="inferred from homology"/>
<evidence type="ECO:0000313" key="5">
    <source>
        <dbReference type="Proteomes" id="UP000190837"/>
    </source>
</evidence>
<dbReference type="PANTHER" id="PTHR43673:SF10">
    <property type="entry name" value="NADH DEHYDROGENASE_NAD(P)H NITROREDUCTASE XCC3605-RELATED"/>
    <property type="match status" value="1"/>
</dbReference>
<gene>
    <name evidence="4" type="ORF">CHUV0807_0874</name>
</gene>
<dbReference type="EC" id="1.-.-.-" evidence="4"/>
<evidence type="ECO:0000256" key="2">
    <source>
        <dbReference type="ARBA" id="ARBA00023002"/>
    </source>
</evidence>
<comment type="similarity">
    <text evidence="1">Belongs to the nitroreductase family.</text>
</comment>
<evidence type="ECO:0000256" key="1">
    <source>
        <dbReference type="ARBA" id="ARBA00007118"/>
    </source>
</evidence>
<dbReference type="EMBL" id="FKLO01000034">
    <property type="protein sequence ID" value="SAM61136.1"/>
    <property type="molecule type" value="Genomic_DNA"/>
</dbReference>
<feature type="domain" description="Nitroreductase" evidence="3">
    <location>
        <begin position="9"/>
        <end position="185"/>
    </location>
</feature>
<dbReference type="PANTHER" id="PTHR43673">
    <property type="entry name" value="NAD(P)H NITROREDUCTASE YDGI-RELATED"/>
    <property type="match status" value="1"/>
</dbReference>
<reference evidence="5" key="1">
    <citation type="submission" date="2016-04" db="EMBL/GenBank/DDBJ databases">
        <authorList>
            <person name="Tagini F."/>
        </authorList>
    </citation>
    <scope>NUCLEOTIDE SEQUENCE [LARGE SCALE GENOMIC DNA]</scope>
    <source>
        <strain evidence="5">CHUV0807</strain>
    </source>
</reference>
<dbReference type="CDD" id="cd02137">
    <property type="entry name" value="MhqN-like"/>
    <property type="match status" value="1"/>
</dbReference>
<evidence type="ECO:0000259" key="3">
    <source>
        <dbReference type="Pfam" id="PF00881"/>
    </source>
</evidence>
<dbReference type="Gene3D" id="3.40.109.10">
    <property type="entry name" value="NADH Oxidase"/>
    <property type="match status" value="1"/>
</dbReference>
<evidence type="ECO:0000313" key="4">
    <source>
        <dbReference type="EMBL" id="SAM61136.1"/>
    </source>
</evidence>
<dbReference type="Proteomes" id="UP000190837">
    <property type="component" value="Unassembled WGS sequence"/>
</dbReference>
<dbReference type="EC" id="1.5.1.34" evidence="4"/>
<protein>
    <submittedName>
        <fullName evidence="4">Oxygen-insensitive NAD(P)H nitroreductase / Dihydropteridine reductase</fullName>
        <ecNumber evidence="4">1.-.-.-</ecNumber>
        <ecNumber evidence="4">1.5.1.34</ecNumber>
    </submittedName>
</protein>
<name>A0A1C3H3I7_9GAMM</name>
<dbReference type="AlphaFoldDB" id="A0A1C3H3I7"/>
<dbReference type="InterPro" id="IPR000415">
    <property type="entry name" value="Nitroreductase-like"/>
</dbReference>